<keyword evidence="2" id="KW-0812">Transmembrane</keyword>
<evidence type="ECO:0000256" key="2">
    <source>
        <dbReference type="SAM" id="Phobius"/>
    </source>
</evidence>
<name>A0ABM1AEZ1_APLCA</name>
<dbReference type="Proteomes" id="UP000694888">
    <property type="component" value="Unplaced"/>
</dbReference>
<accession>A0ABM1AEZ1</accession>
<dbReference type="RefSeq" id="XP_012946397.1">
    <property type="nucleotide sequence ID" value="XM_013090943.2"/>
</dbReference>
<keyword evidence="2" id="KW-0472">Membrane</keyword>
<reference evidence="4" key="1">
    <citation type="submission" date="2025-08" db="UniProtKB">
        <authorList>
            <consortium name="RefSeq"/>
        </authorList>
    </citation>
    <scope>IDENTIFICATION</scope>
</reference>
<keyword evidence="2" id="KW-1133">Transmembrane helix</keyword>
<feature type="region of interest" description="Disordered" evidence="1">
    <location>
        <begin position="107"/>
        <end position="181"/>
    </location>
</feature>
<feature type="compositionally biased region" description="Polar residues" evidence="1">
    <location>
        <begin position="111"/>
        <end position="122"/>
    </location>
</feature>
<evidence type="ECO:0000313" key="3">
    <source>
        <dbReference type="Proteomes" id="UP000694888"/>
    </source>
</evidence>
<organism evidence="3 4">
    <name type="scientific">Aplysia californica</name>
    <name type="common">California sea hare</name>
    <dbReference type="NCBI Taxonomy" id="6500"/>
    <lineage>
        <taxon>Eukaryota</taxon>
        <taxon>Metazoa</taxon>
        <taxon>Spiralia</taxon>
        <taxon>Lophotrochozoa</taxon>
        <taxon>Mollusca</taxon>
        <taxon>Gastropoda</taxon>
        <taxon>Heterobranchia</taxon>
        <taxon>Euthyneura</taxon>
        <taxon>Tectipleura</taxon>
        <taxon>Aplysiida</taxon>
        <taxon>Aplysioidea</taxon>
        <taxon>Aplysiidae</taxon>
        <taxon>Aplysia</taxon>
    </lineage>
</organism>
<feature type="compositionally biased region" description="Low complexity" evidence="1">
    <location>
        <begin position="123"/>
        <end position="179"/>
    </location>
</feature>
<evidence type="ECO:0000256" key="1">
    <source>
        <dbReference type="SAM" id="MobiDB-lite"/>
    </source>
</evidence>
<feature type="transmembrane region" description="Helical" evidence="2">
    <location>
        <begin position="36"/>
        <end position="56"/>
    </location>
</feature>
<sequence length="338" mass="36768">MGNNLDLERKGTVVILLNRKKEPFWVGTVAYLKRPVIYFCFGLPLLAPSVMLIILGSLEDDVSRTFLALGWTMFVLALLCFAVGAYLGLSGLHRTRKYKAQKDLLDESKGSIPSDSETASCNTPSTMMSTLSLSTPSDPASSQSSRRSSMSRSSVNTSTTSLKSNTSSSSSNMSVLSTNDKSKLVGLKKKAMRQKRGVKFPTDRLPSLQEEDTLVKSISRGNSQAEFALHNNAPSSSTGKRAPANGKPNMEELKGYLNTIGLGGPRPGHPTAQATTGIHRISKSFGENDLPRPNHGLELHHPYTSREDLKKKSSTSQPDQPILVVTSHERTGVYLPKM</sequence>
<feature type="region of interest" description="Disordered" evidence="1">
    <location>
        <begin position="305"/>
        <end position="338"/>
    </location>
</feature>
<dbReference type="GeneID" id="106013977"/>
<protein>
    <submittedName>
        <fullName evidence="4">Trinucleotide repeat-containing gene 18 protein-like</fullName>
    </submittedName>
</protein>
<evidence type="ECO:0000313" key="4">
    <source>
        <dbReference type="RefSeq" id="XP_012946397.1"/>
    </source>
</evidence>
<proteinExistence type="predicted"/>
<feature type="transmembrane region" description="Helical" evidence="2">
    <location>
        <begin position="68"/>
        <end position="89"/>
    </location>
</feature>
<gene>
    <name evidence="4" type="primary">LOC106013977</name>
</gene>
<keyword evidence="3" id="KW-1185">Reference proteome</keyword>